<evidence type="ECO:0000256" key="2">
    <source>
        <dbReference type="ARBA" id="ARBA00022737"/>
    </source>
</evidence>
<dbReference type="NCBIfam" id="TIGR00393">
    <property type="entry name" value="kpsF"/>
    <property type="match status" value="1"/>
</dbReference>
<dbReference type="PANTHER" id="PTHR42745:SF1">
    <property type="entry name" value="ARABINOSE 5-PHOSPHATE ISOMERASE KDSD"/>
    <property type="match status" value="1"/>
</dbReference>
<feature type="domain" description="CBS" evidence="8">
    <location>
        <begin position="217"/>
        <end position="276"/>
    </location>
</feature>
<comment type="caution">
    <text evidence="10">The sequence shown here is derived from an EMBL/GenBank/DDBJ whole genome shotgun (WGS) entry which is preliminary data.</text>
</comment>
<evidence type="ECO:0000256" key="1">
    <source>
        <dbReference type="ARBA" id="ARBA00008165"/>
    </source>
</evidence>
<dbReference type="Proteomes" id="UP000053176">
    <property type="component" value="Unassembled WGS sequence"/>
</dbReference>
<dbReference type="OrthoDB" id="9762536at2"/>
<dbReference type="GO" id="GO:0019146">
    <property type="term" value="F:arabinose-5-phosphate isomerase activity"/>
    <property type="evidence" value="ECO:0007669"/>
    <property type="project" value="UniProtKB-ARBA"/>
</dbReference>
<keyword evidence="5" id="KW-0479">Metal-binding</keyword>
<keyword evidence="5" id="KW-0862">Zinc</keyword>
<dbReference type="SUPFAM" id="SSF53697">
    <property type="entry name" value="SIS domain"/>
    <property type="match status" value="1"/>
</dbReference>
<dbReference type="Pfam" id="PF01380">
    <property type="entry name" value="SIS"/>
    <property type="match status" value="1"/>
</dbReference>
<dbReference type="CDD" id="cd04604">
    <property type="entry name" value="CBS_pair_SIS_assoc"/>
    <property type="match status" value="1"/>
</dbReference>
<comment type="similarity">
    <text evidence="1 4">Belongs to the SIS family. GutQ/KpsF subfamily.</text>
</comment>
<dbReference type="SMART" id="SM00116">
    <property type="entry name" value="CBS"/>
    <property type="match status" value="2"/>
</dbReference>
<feature type="binding site" evidence="5">
    <location>
        <position position="90"/>
    </location>
    <ligand>
        <name>Zn(2+)</name>
        <dbReference type="ChEBI" id="CHEBI:29105"/>
    </ligand>
</feature>
<evidence type="ECO:0000256" key="7">
    <source>
        <dbReference type="PROSITE-ProRule" id="PRU00703"/>
    </source>
</evidence>
<keyword evidence="2" id="KW-0677">Repeat</keyword>
<feature type="site" description="Catalytically relevant" evidence="6">
    <location>
        <position position="160"/>
    </location>
</feature>
<dbReference type="PROSITE" id="PS51371">
    <property type="entry name" value="CBS"/>
    <property type="match status" value="2"/>
</dbReference>
<feature type="domain" description="SIS" evidence="9">
    <location>
        <begin position="49"/>
        <end position="192"/>
    </location>
</feature>
<dbReference type="Gene3D" id="3.40.50.10490">
    <property type="entry name" value="Glucose-6-phosphate isomerase like protein, domain 1"/>
    <property type="match status" value="1"/>
</dbReference>
<dbReference type="Pfam" id="PF00571">
    <property type="entry name" value="CBS"/>
    <property type="match status" value="2"/>
</dbReference>
<dbReference type="PIRSF" id="PIRSF004692">
    <property type="entry name" value="KdsD_KpsF"/>
    <property type="match status" value="1"/>
</dbReference>
<sequence length="333" mass="34518">MHAGSPGRKPPDRQAAIESALRTVATEQAGIAALAAALDNGLSEPFAAAIDLISRIEGRVIVTGVGKSGHIGSKIAATLASTGTPAFFVHPAEANHGDLGMIARDDAIIAMSWSGESKELMGIVAYSRRFSIPLIAITSGESSALARAADVVLLLPAVPEACPHGLAPTTSALLQLVMGDALAIALLEARGFTPDHFRTFHPGGQLGANLMQLREIMHVGERLPLVPSGTGMREAIVELSRKGFGCVAITGADGALIGIITDGDIRRHIGSDLLSMNVDQVMTKKPKTAAPDTLVATALQTINTSAITSLMVVEGRRPVGLVHLHDLLRIGAA</sequence>
<dbReference type="InterPro" id="IPR004800">
    <property type="entry name" value="KdsD/KpsF-type"/>
</dbReference>
<protein>
    <submittedName>
        <fullName evidence="10">KpsF/GutQ family protein</fullName>
    </submittedName>
</protein>
<feature type="site" description="Catalytically relevant" evidence="6">
    <location>
        <position position="67"/>
    </location>
</feature>
<evidence type="ECO:0000259" key="8">
    <source>
        <dbReference type="PROSITE" id="PS51371"/>
    </source>
</evidence>
<dbReference type="InterPro" id="IPR000644">
    <property type="entry name" value="CBS_dom"/>
</dbReference>
<accession>A0A101KXX5</accession>
<dbReference type="Gene3D" id="3.10.580.10">
    <property type="entry name" value="CBS-domain"/>
    <property type="match status" value="1"/>
</dbReference>
<evidence type="ECO:0000256" key="5">
    <source>
        <dbReference type="PIRSR" id="PIRSR004692-2"/>
    </source>
</evidence>
<keyword evidence="3 7" id="KW-0129">CBS domain</keyword>
<feature type="site" description="Catalytically relevant" evidence="6">
    <location>
        <position position="119"/>
    </location>
</feature>
<dbReference type="FunFam" id="3.40.50.10490:FF:000011">
    <property type="entry name" value="Arabinose 5-phosphate isomerase"/>
    <property type="match status" value="1"/>
</dbReference>
<evidence type="ECO:0000256" key="6">
    <source>
        <dbReference type="PIRSR" id="PIRSR004692-3"/>
    </source>
</evidence>
<dbReference type="EMBL" id="LPWA01000001">
    <property type="protein sequence ID" value="KUM29007.1"/>
    <property type="molecule type" value="Genomic_DNA"/>
</dbReference>
<dbReference type="InterPro" id="IPR046348">
    <property type="entry name" value="SIS_dom_sf"/>
</dbReference>
<dbReference type="InterPro" id="IPR050986">
    <property type="entry name" value="GutQ/KpsF_isomerases"/>
</dbReference>
<evidence type="ECO:0000256" key="3">
    <source>
        <dbReference type="ARBA" id="ARBA00023122"/>
    </source>
</evidence>
<proteinExistence type="inferred from homology"/>
<dbReference type="InterPro" id="IPR001347">
    <property type="entry name" value="SIS_dom"/>
</dbReference>
<dbReference type="InterPro" id="IPR046342">
    <property type="entry name" value="CBS_dom_sf"/>
</dbReference>
<dbReference type="GO" id="GO:0097367">
    <property type="term" value="F:carbohydrate derivative binding"/>
    <property type="evidence" value="ECO:0007669"/>
    <property type="project" value="InterPro"/>
</dbReference>
<dbReference type="PROSITE" id="PS51464">
    <property type="entry name" value="SIS"/>
    <property type="match status" value="1"/>
</dbReference>
<organism evidence="10 11">
    <name type="scientific">Rhizobium loti</name>
    <name type="common">Mesorhizobium loti</name>
    <dbReference type="NCBI Taxonomy" id="381"/>
    <lineage>
        <taxon>Bacteria</taxon>
        <taxon>Pseudomonadati</taxon>
        <taxon>Pseudomonadota</taxon>
        <taxon>Alphaproteobacteria</taxon>
        <taxon>Hyphomicrobiales</taxon>
        <taxon>Phyllobacteriaceae</taxon>
        <taxon>Mesorhizobium</taxon>
    </lineage>
</organism>
<feature type="domain" description="CBS" evidence="8">
    <location>
        <begin position="282"/>
        <end position="333"/>
    </location>
</feature>
<gene>
    <name evidence="10" type="ORF">AU467_01005</name>
</gene>
<evidence type="ECO:0000313" key="10">
    <source>
        <dbReference type="EMBL" id="KUM29007.1"/>
    </source>
</evidence>
<dbReference type="AlphaFoldDB" id="A0A101KXX5"/>
<evidence type="ECO:0000313" key="11">
    <source>
        <dbReference type="Proteomes" id="UP000053176"/>
    </source>
</evidence>
<evidence type="ECO:0000259" key="9">
    <source>
        <dbReference type="PROSITE" id="PS51464"/>
    </source>
</evidence>
<name>A0A101KXX5_RHILI</name>
<dbReference type="PANTHER" id="PTHR42745">
    <property type="match status" value="1"/>
</dbReference>
<feature type="site" description="Catalytically relevant" evidence="6">
    <location>
        <position position="201"/>
    </location>
</feature>
<dbReference type="CDD" id="cd05014">
    <property type="entry name" value="SIS_Kpsf"/>
    <property type="match status" value="1"/>
</dbReference>
<dbReference type="InterPro" id="IPR035474">
    <property type="entry name" value="SIS_Kpsf"/>
</dbReference>
<dbReference type="GO" id="GO:0046872">
    <property type="term" value="F:metal ion binding"/>
    <property type="evidence" value="ECO:0007669"/>
    <property type="project" value="UniProtKB-KW"/>
</dbReference>
<evidence type="ECO:0000256" key="4">
    <source>
        <dbReference type="PIRNR" id="PIRNR004692"/>
    </source>
</evidence>
<dbReference type="GO" id="GO:0005975">
    <property type="term" value="P:carbohydrate metabolic process"/>
    <property type="evidence" value="ECO:0007669"/>
    <property type="project" value="InterPro"/>
</dbReference>
<dbReference type="GO" id="GO:1901135">
    <property type="term" value="P:carbohydrate derivative metabolic process"/>
    <property type="evidence" value="ECO:0007669"/>
    <property type="project" value="InterPro"/>
</dbReference>
<reference evidence="10 11" key="1">
    <citation type="submission" date="2015-12" db="EMBL/GenBank/DDBJ databases">
        <title>Draft genome sequence of Mesorhizobium sp. UFLA 01-765, a multitolerant efficient symbiont and plant-growth promoting strain isolated from Zn-mining soil using Leucaena leucocephala as a trap plant.</title>
        <authorList>
            <person name="Rangel W.M."/>
            <person name="Thijs S."/>
            <person name="Longatti S.M."/>
            <person name="Moreira F.M."/>
            <person name="Weyens N."/>
            <person name="Vangronsveld J."/>
            <person name="Van Hamme J.D."/>
            <person name="Bottos E.M."/>
            <person name="Rineau F."/>
        </authorList>
    </citation>
    <scope>NUCLEOTIDE SEQUENCE [LARGE SCALE GENOMIC DNA]</scope>
    <source>
        <strain evidence="10 11">UFLA 01-765</strain>
    </source>
</reference>